<name>A0ABQ0I141_9ALTE</name>
<dbReference type="EMBL" id="BAEK01000005">
    <property type="protein sequence ID" value="GAC03022.1"/>
    <property type="molecule type" value="Genomic_DNA"/>
</dbReference>
<protein>
    <submittedName>
        <fullName evidence="1">Uncharacterized protein</fullName>
    </submittedName>
</protein>
<comment type="caution">
    <text evidence="1">The sequence shown here is derived from an EMBL/GenBank/DDBJ whole genome shotgun (WGS) entry which is preliminary data.</text>
</comment>
<gene>
    <name evidence="1" type="ORF">GAGA_0157</name>
</gene>
<keyword evidence="2" id="KW-1185">Reference proteome</keyword>
<proteinExistence type="predicted"/>
<sequence>MPSIQSRVSAVTVYNGENSSKKRVKAGLTLVSKDVQMAGNTRRTAG</sequence>
<dbReference type="Proteomes" id="UP000008372">
    <property type="component" value="Unassembled WGS sequence"/>
</dbReference>
<accession>A0ABQ0I141</accession>
<organism evidence="1 2">
    <name type="scientific">Paraglaciecola agarilytica NO2</name>
    <dbReference type="NCBI Taxonomy" id="1125747"/>
    <lineage>
        <taxon>Bacteria</taxon>
        <taxon>Pseudomonadati</taxon>
        <taxon>Pseudomonadota</taxon>
        <taxon>Gammaproteobacteria</taxon>
        <taxon>Alteromonadales</taxon>
        <taxon>Alteromonadaceae</taxon>
        <taxon>Paraglaciecola</taxon>
    </lineage>
</organism>
<evidence type="ECO:0000313" key="1">
    <source>
        <dbReference type="EMBL" id="GAC03022.1"/>
    </source>
</evidence>
<reference evidence="1 2" key="1">
    <citation type="journal article" date="2014" name="Environ. Microbiol.">
        <title>Comparative genomics of the marine bacterial genus Glaciecola reveals the high degree of genomic diversity and genomic characteristic for cold adaptation.</title>
        <authorList>
            <person name="Qin Q.L."/>
            <person name="Xie B.B."/>
            <person name="Yu Y."/>
            <person name="Shu Y.L."/>
            <person name="Rong J.C."/>
            <person name="Zhang Y.J."/>
            <person name="Zhao D.L."/>
            <person name="Chen X.L."/>
            <person name="Zhang X.Y."/>
            <person name="Chen B."/>
            <person name="Zhou B.C."/>
            <person name="Zhang Y.Z."/>
        </authorList>
    </citation>
    <scope>NUCLEOTIDE SEQUENCE [LARGE SCALE GENOMIC DNA]</scope>
    <source>
        <strain evidence="1 2">NO2</strain>
    </source>
</reference>
<evidence type="ECO:0000313" key="2">
    <source>
        <dbReference type="Proteomes" id="UP000008372"/>
    </source>
</evidence>